<dbReference type="AlphaFoldDB" id="A0A382RNR3"/>
<organism evidence="2">
    <name type="scientific">marine metagenome</name>
    <dbReference type="NCBI Taxonomy" id="408172"/>
    <lineage>
        <taxon>unclassified sequences</taxon>
        <taxon>metagenomes</taxon>
        <taxon>ecological metagenomes</taxon>
    </lineage>
</organism>
<sequence>MASNKSSASVPVIIPAILIMASGTSILST</sequence>
<feature type="transmembrane region" description="Helical" evidence="1">
    <location>
        <begin position="6"/>
        <end position="27"/>
    </location>
</feature>
<proteinExistence type="predicted"/>
<protein>
    <submittedName>
        <fullName evidence="2">Uncharacterized protein</fullName>
    </submittedName>
</protein>
<feature type="non-terminal residue" evidence="2">
    <location>
        <position position="29"/>
    </location>
</feature>
<dbReference type="EMBL" id="UINC01122777">
    <property type="protein sequence ID" value="SVC98795.1"/>
    <property type="molecule type" value="Genomic_DNA"/>
</dbReference>
<gene>
    <name evidence="2" type="ORF">METZ01_LOCUS351649</name>
</gene>
<evidence type="ECO:0000256" key="1">
    <source>
        <dbReference type="SAM" id="Phobius"/>
    </source>
</evidence>
<evidence type="ECO:0000313" key="2">
    <source>
        <dbReference type="EMBL" id="SVC98795.1"/>
    </source>
</evidence>
<accession>A0A382RNR3</accession>
<reference evidence="2" key="1">
    <citation type="submission" date="2018-05" db="EMBL/GenBank/DDBJ databases">
        <authorList>
            <person name="Lanie J.A."/>
            <person name="Ng W.-L."/>
            <person name="Kazmierczak K.M."/>
            <person name="Andrzejewski T.M."/>
            <person name="Davidsen T.M."/>
            <person name="Wayne K.J."/>
            <person name="Tettelin H."/>
            <person name="Glass J.I."/>
            <person name="Rusch D."/>
            <person name="Podicherti R."/>
            <person name="Tsui H.-C.T."/>
            <person name="Winkler M.E."/>
        </authorList>
    </citation>
    <scope>NUCLEOTIDE SEQUENCE</scope>
</reference>
<keyword evidence="1" id="KW-0472">Membrane</keyword>
<keyword evidence="1" id="KW-1133">Transmembrane helix</keyword>
<name>A0A382RNR3_9ZZZZ</name>
<keyword evidence="1" id="KW-0812">Transmembrane</keyword>